<evidence type="ECO:0008006" key="7">
    <source>
        <dbReference type="Google" id="ProtNLM"/>
    </source>
</evidence>
<feature type="domain" description="R3H" evidence="3">
    <location>
        <begin position="284"/>
        <end position="347"/>
    </location>
</feature>
<organism evidence="5 6">
    <name type="scientific">Oryctes borbonicus</name>
    <dbReference type="NCBI Taxonomy" id="1629725"/>
    <lineage>
        <taxon>Eukaryota</taxon>
        <taxon>Metazoa</taxon>
        <taxon>Ecdysozoa</taxon>
        <taxon>Arthropoda</taxon>
        <taxon>Hexapoda</taxon>
        <taxon>Insecta</taxon>
        <taxon>Pterygota</taxon>
        <taxon>Neoptera</taxon>
        <taxon>Endopterygota</taxon>
        <taxon>Coleoptera</taxon>
        <taxon>Polyphaga</taxon>
        <taxon>Scarabaeiformia</taxon>
        <taxon>Scarabaeidae</taxon>
        <taxon>Dynastinae</taxon>
        <taxon>Oryctes</taxon>
    </lineage>
</organism>
<dbReference type="CDD" id="cd02642">
    <property type="entry name" value="R3H_encore_like"/>
    <property type="match status" value="1"/>
</dbReference>
<keyword evidence="6" id="KW-1185">Reference proteome</keyword>
<evidence type="ECO:0000256" key="1">
    <source>
        <dbReference type="ARBA" id="ARBA00022553"/>
    </source>
</evidence>
<feature type="compositionally biased region" description="Basic and acidic residues" evidence="2">
    <location>
        <begin position="395"/>
        <end position="407"/>
    </location>
</feature>
<proteinExistence type="predicted"/>
<dbReference type="SUPFAM" id="SSF82708">
    <property type="entry name" value="R3H domain"/>
    <property type="match status" value="1"/>
</dbReference>
<dbReference type="Gene3D" id="3.30.1370.50">
    <property type="entry name" value="R3H-like domain"/>
    <property type="match status" value="1"/>
</dbReference>
<evidence type="ECO:0000259" key="4">
    <source>
        <dbReference type="PROSITE" id="PS51673"/>
    </source>
</evidence>
<dbReference type="Proteomes" id="UP000051574">
    <property type="component" value="Unassembled WGS sequence"/>
</dbReference>
<protein>
    <recommendedName>
        <fullName evidence="7">R3H domain-containing protein</fullName>
    </recommendedName>
</protein>
<feature type="domain" description="SUZ" evidence="4">
    <location>
        <begin position="348"/>
        <end position="421"/>
    </location>
</feature>
<feature type="region of interest" description="Disordered" evidence="2">
    <location>
        <begin position="383"/>
        <end position="407"/>
    </location>
</feature>
<reference evidence="5 6" key="1">
    <citation type="submission" date="2015-09" db="EMBL/GenBank/DDBJ databases">
        <title>Draft genome of the scarab beetle Oryctes borbonicus.</title>
        <authorList>
            <person name="Meyer J.M."/>
            <person name="Markov G.V."/>
            <person name="Baskaran P."/>
            <person name="Herrmann M."/>
            <person name="Sommer R.J."/>
            <person name="Roedelsperger C."/>
        </authorList>
    </citation>
    <scope>NUCLEOTIDE SEQUENCE [LARGE SCALE GENOMIC DNA]</scope>
    <source>
        <strain evidence="5">OB123</strain>
        <tissue evidence="5">Whole animal</tissue>
    </source>
</reference>
<dbReference type="InterPro" id="IPR051937">
    <property type="entry name" value="R3H_domain_containing"/>
</dbReference>
<comment type="caution">
    <text evidence="5">The sequence shown here is derived from an EMBL/GenBank/DDBJ whole genome shotgun (WGS) entry which is preliminary data.</text>
</comment>
<feature type="compositionally biased region" description="Polar residues" evidence="2">
    <location>
        <begin position="1"/>
        <end position="11"/>
    </location>
</feature>
<feature type="compositionally biased region" description="Low complexity" evidence="2">
    <location>
        <begin position="84"/>
        <end position="114"/>
    </location>
</feature>
<accession>A0A0T6BB43</accession>
<dbReference type="Pfam" id="PF01424">
    <property type="entry name" value="R3H"/>
    <property type="match status" value="1"/>
</dbReference>
<dbReference type="GO" id="GO:0003676">
    <property type="term" value="F:nucleic acid binding"/>
    <property type="evidence" value="ECO:0007669"/>
    <property type="project" value="UniProtKB-UniRule"/>
</dbReference>
<dbReference type="PROSITE" id="PS51673">
    <property type="entry name" value="SUZ"/>
    <property type="match status" value="1"/>
</dbReference>
<evidence type="ECO:0000259" key="3">
    <source>
        <dbReference type="PROSITE" id="PS51061"/>
    </source>
</evidence>
<evidence type="ECO:0000256" key="2">
    <source>
        <dbReference type="SAM" id="MobiDB-lite"/>
    </source>
</evidence>
<gene>
    <name evidence="5" type="ORF">AMK59_1404</name>
</gene>
<name>A0A0T6BB43_9SCAR</name>
<dbReference type="InterPro" id="IPR036867">
    <property type="entry name" value="R3H_dom_sf"/>
</dbReference>
<dbReference type="PROSITE" id="PS51061">
    <property type="entry name" value="R3H"/>
    <property type="match status" value="1"/>
</dbReference>
<dbReference type="SMART" id="SM00393">
    <property type="entry name" value="R3H"/>
    <property type="match status" value="1"/>
</dbReference>
<dbReference type="InterPro" id="IPR001374">
    <property type="entry name" value="R3H_dom"/>
</dbReference>
<dbReference type="EMBL" id="LJIG01002429">
    <property type="protein sequence ID" value="KRT84511.1"/>
    <property type="molecule type" value="Genomic_DNA"/>
</dbReference>
<feature type="compositionally biased region" description="Polar residues" evidence="2">
    <location>
        <begin position="66"/>
        <end position="76"/>
    </location>
</feature>
<dbReference type="InterPro" id="IPR024771">
    <property type="entry name" value="SUZ"/>
</dbReference>
<keyword evidence="1" id="KW-0597">Phosphoprotein</keyword>
<dbReference type="Pfam" id="PF12752">
    <property type="entry name" value="SUZ"/>
    <property type="match status" value="1"/>
</dbReference>
<evidence type="ECO:0000313" key="5">
    <source>
        <dbReference type="EMBL" id="KRT84511.1"/>
    </source>
</evidence>
<feature type="region of interest" description="Disordered" evidence="2">
    <location>
        <begin position="1"/>
        <end position="122"/>
    </location>
</feature>
<sequence>MQQRGTNTTMNFDCEDKTSPPQVRGRNNTKSKVLVRSHAMREEASPPREPTPTSQPSPRFKGGTGLTFSSSRNHSPINPYLVVSPSISRNSSPSRSSTNLCVSPTATLTPSPTLKHSPRTLSPHSDCTILQTEFIEVDGGSPKALNSVTKANGRREDLRVYRTDVIVEEDSSQRNCNGKKNECNCVSQNCNRCFKSQDRNYNNNLNSNINNNVVCSQNTLTVNRANLRGKLKQQSSSQGSFEGSLCNSPCLSRDNSAEQYFTDTTGVDLERFIPETLNKNAKDRALMLRIEQELVNLAKDDSKTHYKFPPMSSYQRMLVHRCAAYFGMDHNIEPAGKCVVVNKTKNTRIPEVQFRQHIKDEIYFSDEPRRSILKRDSSSIEDYSFKSPNRQSSLENRRSKSIEEREEEYQKVKKRIFNEMRESGSTDEFGWPEQSWSSIDSENLSRFRLQLPDHSGRSSGRLLKVSKQ</sequence>
<dbReference type="PANTHER" id="PTHR15672">
    <property type="entry name" value="CAMP-REGULATED PHOSPHOPROTEIN 21 RELATED R3H DOMAIN CONTAINING PROTEIN"/>
    <property type="match status" value="1"/>
</dbReference>
<dbReference type="PANTHER" id="PTHR15672:SF8">
    <property type="entry name" value="PROTEIN ENCORE"/>
    <property type="match status" value="1"/>
</dbReference>
<evidence type="ECO:0000313" key="6">
    <source>
        <dbReference type="Proteomes" id="UP000051574"/>
    </source>
</evidence>
<dbReference type="AlphaFoldDB" id="A0A0T6BB43"/>
<feature type="non-terminal residue" evidence="5">
    <location>
        <position position="468"/>
    </location>
</feature>
<dbReference type="OrthoDB" id="278430at2759"/>